<gene>
    <name evidence="3" type="ORF">BLNAU_10332</name>
</gene>
<keyword evidence="4" id="KW-1185">Reference proteome</keyword>
<evidence type="ECO:0000256" key="2">
    <source>
        <dbReference type="PROSITE-ProRule" id="PRU00339"/>
    </source>
</evidence>
<evidence type="ECO:0000256" key="1">
    <source>
        <dbReference type="ARBA" id="ARBA00010080"/>
    </source>
</evidence>
<evidence type="ECO:0008006" key="5">
    <source>
        <dbReference type="Google" id="ProtNLM"/>
    </source>
</evidence>
<proteinExistence type="inferred from homology"/>
<name>A0ABQ9XT65_9EUKA</name>
<comment type="similarity">
    <text evidence="1">Belongs to the CNOT10 family.</text>
</comment>
<dbReference type="SUPFAM" id="SSF48452">
    <property type="entry name" value="TPR-like"/>
    <property type="match status" value="1"/>
</dbReference>
<dbReference type="SMART" id="SM00028">
    <property type="entry name" value="TPR"/>
    <property type="match status" value="2"/>
</dbReference>
<dbReference type="InterPro" id="IPR011990">
    <property type="entry name" value="TPR-like_helical_dom_sf"/>
</dbReference>
<dbReference type="PROSITE" id="PS50005">
    <property type="entry name" value="TPR"/>
    <property type="match status" value="1"/>
</dbReference>
<dbReference type="PANTHER" id="PTHR12979">
    <property type="entry name" value="CCR4-NOT TRANSCRIPTION COMPLEX SUBUNIT 10"/>
    <property type="match status" value="1"/>
</dbReference>
<sequence>MIPNNERLRKDLDKLVSEAKSLPAPIGTTIPQYAQSKTDYLCDSLSTSLNLLHTSLSSSSIEYHPMIMNNVGVVHLKCGQRSLAAFWFLQALKTSEKLLYSSQMKLEGSLPFYSAHEFGQRHTILYNLGKALFALGDYESAFFAYKESLIVSVDDPLVWCRLGECCELLCLKPANDGSISASTLICTDQDPIIIHQFPPTHILPELSGLSSLNEEQASLYLNSTRQHGGLFNLSLIQARAEESEELFLATVRNKIPLQSNPLQHTPIEFAKRGLQKQTGAVPMDGSLCEPHELQSVETIQKTFGADVMSTTPFINTPASATSHPPETIDTFDPVSKGTLSLSFAITCFKNASSICLQELEILQKQQRSPHRKPTAGRNETGLIFKQRYSKFSSIYHNARTHLAHCYLCVGEYRMCILTSQIFLEEIKQLPSYDPELKVLMMMYQAEAYSKFSRSDFAPRLLSSIPLPDIAASDRKRMERVVNGGPFSTALISKDERTTLISISSLPKQTQRQSINPPTYNPLVSHPHISLHSSSLSTAITSNRLILQSLHTNQANDQSLQAQQIPVTPLASHYSSLISLSRQKTIIKRDSDHKKIMGYSPLLTMNGTTEWGPLISIPSAIVDTFGDLPEEDENGSDEK</sequence>
<dbReference type="PANTHER" id="PTHR12979:SF5">
    <property type="entry name" value="CCR4-NOT TRANSCRIPTION COMPLEX SUBUNIT 10"/>
    <property type="match status" value="1"/>
</dbReference>
<evidence type="ECO:0000313" key="3">
    <source>
        <dbReference type="EMBL" id="KAK2954677.1"/>
    </source>
</evidence>
<comment type="caution">
    <text evidence="3">The sequence shown here is derived from an EMBL/GenBank/DDBJ whole genome shotgun (WGS) entry which is preliminary data.</text>
</comment>
<dbReference type="EMBL" id="JARBJD010000075">
    <property type="protein sequence ID" value="KAK2954677.1"/>
    <property type="molecule type" value="Genomic_DNA"/>
</dbReference>
<protein>
    <recommendedName>
        <fullName evidence="5">CCR4-NOT transcription complex subunit 10</fullName>
    </recommendedName>
</protein>
<keyword evidence="2" id="KW-0802">TPR repeat</keyword>
<dbReference type="Proteomes" id="UP001281761">
    <property type="component" value="Unassembled WGS sequence"/>
</dbReference>
<organism evidence="3 4">
    <name type="scientific">Blattamonas nauphoetae</name>
    <dbReference type="NCBI Taxonomy" id="2049346"/>
    <lineage>
        <taxon>Eukaryota</taxon>
        <taxon>Metamonada</taxon>
        <taxon>Preaxostyla</taxon>
        <taxon>Oxymonadida</taxon>
        <taxon>Blattamonas</taxon>
    </lineage>
</organism>
<reference evidence="3 4" key="1">
    <citation type="journal article" date="2022" name="bioRxiv">
        <title>Genomics of Preaxostyla Flagellates Illuminates Evolutionary Transitions and the Path Towards Mitochondrial Loss.</title>
        <authorList>
            <person name="Novak L.V.F."/>
            <person name="Treitli S.C."/>
            <person name="Pyrih J."/>
            <person name="Halakuc P."/>
            <person name="Pipaliya S.V."/>
            <person name="Vacek V."/>
            <person name="Brzon O."/>
            <person name="Soukal P."/>
            <person name="Eme L."/>
            <person name="Dacks J.B."/>
            <person name="Karnkowska A."/>
            <person name="Elias M."/>
            <person name="Hampl V."/>
        </authorList>
    </citation>
    <scope>NUCLEOTIDE SEQUENCE [LARGE SCALE GENOMIC DNA]</scope>
    <source>
        <strain evidence="3">NAU3</strain>
        <tissue evidence="3">Gut</tissue>
    </source>
</reference>
<accession>A0ABQ9XT65</accession>
<evidence type="ECO:0000313" key="4">
    <source>
        <dbReference type="Proteomes" id="UP001281761"/>
    </source>
</evidence>
<feature type="repeat" description="TPR" evidence="2">
    <location>
        <begin position="122"/>
        <end position="155"/>
    </location>
</feature>
<dbReference type="InterPro" id="IPR019734">
    <property type="entry name" value="TPR_rpt"/>
</dbReference>
<dbReference type="Gene3D" id="1.25.40.10">
    <property type="entry name" value="Tetratricopeptide repeat domain"/>
    <property type="match status" value="1"/>
</dbReference>
<dbReference type="InterPro" id="IPR039740">
    <property type="entry name" value="CNOT10"/>
</dbReference>